<reference evidence="3" key="1">
    <citation type="submission" date="2018-06" db="EMBL/GenBank/DDBJ databases">
        <authorList>
            <person name="Zhirakovskaya E."/>
        </authorList>
    </citation>
    <scope>NUCLEOTIDE SEQUENCE</scope>
</reference>
<gene>
    <name evidence="3" type="ORF">MNBD_ALPHA11-1391</name>
</gene>
<dbReference type="Pfam" id="PF13462">
    <property type="entry name" value="Thioredoxin_4"/>
    <property type="match status" value="1"/>
</dbReference>
<evidence type="ECO:0000256" key="1">
    <source>
        <dbReference type="ARBA" id="ARBA00005791"/>
    </source>
</evidence>
<sequence>MNITRRNAMILTAAASTSSFLGVSNAAAGHDAASGGAAGAPVEFTIQSLMSPKGWSDRAILGSEDATVTVIEYTSPTCPFCAAFHNDTYPQFKTDFVDSGKAKFIVRPFARNVLDAVVFMLSDVAGEDMYHNVLNTYFSSQHIWSRSETPRDAMLAVALELGFTEESFENALTNQELFAALELTRDQALEEFGLTGTPTFYINGKMLSGNKTLQEMAAEINPLLG</sequence>
<feature type="domain" description="Thioredoxin-like fold" evidence="2">
    <location>
        <begin position="60"/>
        <end position="220"/>
    </location>
</feature>
<dbReference type="PANTHER" id="PTHR13887">
    <property type="entry name" value="GLUTATHIONE S-TRANSFERASE KAPPA"/>
    <property type="match status" value="1"/>
</dbReference>
<dbReference type="InterPro" id="IPR012336">
    <property type="entry name" value="Thioredoxin-like_fold"/>
</dbReference>
<protein>
    <recommendedName>
        <fullName evidence="2">Thioredoxin-like fold domain-containing protein</fullName>
    </recommendedName>
</protein>
<dbReference type="SUPFAM" id="SSF52833">
    <property type="entry name" value="Thioredoxin-like"/>
    <property type="match status" value="1"/>
</dbReference>
<accession>A0A3B0TEN9</accession>
<proteinExistence type="inferred from homology"/>
<dbReference type="EMBL" id="UOEQ01000100">
    <property type="protein sequence ID" value="VAW16408.1"/>
    <property type="molecule type" value="Genomic_DNA"/>
</dbReference>
<name>A0A3B0TEN9_9ZZZZ</name>
<dbReference type="InterPro" id="IPR006311">
    <property type="entry name" value="TAT_signal"/>
</dbReference>
<dbReference type="PROSITE" id="PS51318">
    <property type="entry name" value="TAT"/>
    <property type="match status" value="1"/>
</dbReference>
<dbReference type="AlphaFoldDB" id="A0A3B0TEN9"/>
<dbReference type="PANTHER" id="PTHR13887:SF56">
    <property type="entry name" value="THIOREDOXIN-LIKE REDUCTASE RV2466C"/>
    <property type="match status" value="1"/>
</dbReference>
<dbReference type="InterPro" id="IPR036249">
    <property type="entry name" value="Thioredoxin-like_sf"/>
</dbReference>
<evidence type="ECO:0000313" key="3">
    <source>
        <dbReference type="EMBL" id="VAW16408.1"/>
    </source>
</evidence>
<comment type="similarity">
    <text evidence="1">Belongs to the thioredoxin family. DsbA subfamily.</text>
</comment>
<dbReference type="Gene3D" id="3.40.30.10">
    <property type="entry name" value="Glutaredoxin"/>
    <property type="match status" value="1"/>
</dbReference>
<evidence type="ECO:0000259" key="2">
    <source>
        <dbReference type="Pfam" id="PF13462"/>
    </source>
</evidence>
<organism evidence="3">
    <name type="scientific">hydrothermal vent metagenome</name>
    <dbReference type="NCBI Taxonomy" id="652676"/>
    <lineage>
        <taxon>unclassified sequences</taxon>
        <taxon>metagenomes</taxon>
        <taxon>ecological metagenomes</taxon>
    </lineage>
</organism>